<dbReference type="PANTHER" id="PTHR45648">
    <property type="entry name" value="GDSL LIPASE/ACYLHYDROLASE FAMILY PROTEIN (AFU_ORTHOLOGUE AFUA_4G14700)"/>
    <property type="match status" value="1"/>
</dbReference>
<sequence length="297" mass="32903">MSLFLSDAGRLHYFISQSGGAPPVGWIDNGDTPAADGGRPWPSYVGQYIGARFHNYAVSGAVCSNSLTPRIAQATGELFPDVSSYQVPAFFADRQYTYPNGTKFMGVPPESTVYAIMIGGNDVRADGHLTDSQTKGTTIADYIDCVFQQIDRLFQRGARNFVIHTLGTMYLTPQYAMPKEGGLRATLPNIGQIKQVALVNARYLGAQFALVDLEGLMKDTHKNPSRNLNGTVSYNVTGYINRRSLNGTECVRYDNDNRDAFIWYDELHPSEQTWRSYAKNFVSIINGRSKWATHLSA</sequence>
<dbReference type="OrthoDB" id="1600564at2759"/>
<keyword evidence="1" id="KW-0378">Hydrolase</keyword>
<accession>A0A5N7C1K8</accession>
<dbReference type="AlphaFoldDB" id="A0A5N7C1K8"/>
<dbReference type="SUPFAM" id="SSF52266">
    <property type="entry name" value="SGNH hydrolase"/>
    <property type="match status" value="1"/>
</dbReference>
<dbReference type="InterPro" id="IPR051058">
    <property type="entry name" value="GDSL_Est/Lipase"/>
</dbReference>
<dbReference type="Pfam" id="PF00657">
    <property type="entry name" value="Lipase_GDSL"/>
    <property type="match status" value="1"/>
</dbReference>
<evidence type="ECO:0000313" key="2">
    <source>
        <dbReference type="EMBL" id="KAE8387974.1"/>
    </source>
</evidence>
<dbReference type="Proteomes" id="UP000326877">
    <property type="component" value="Unassembled WGS sequence"/>
</dbReference>
<reference evidence="2" key="1">
    <citation type="submission" date="2019-04" db="EMBL/GenBank/DDBJ databases">
        <title>Friends and foes A comparative genomics studyof 23 Aspergillus species from section Flavi.</title>
        <authorList>
            <consortium name="DOE Joint Genome Institute"/>
            <person name="Kjaerbolling I."/>
            <person name="Vesth T."/>
            <person name="Frisvad J.C."/>
            <person name="Nybo J.L."/>
            <person name="Theobald S."/>
            <person name="Kildgaard S."/>
            <person name="Isbrandt T."/>
            <person name="Kuo A."/>
            <person name="Sato A."/>
            <person name="Lyhne E.K."/>
            <person name="Kogle M.E."/>
            <person name="Wiebenga A."/>
            <person name="Kun R.S."/>
            <person name="Lubbers R.J."/>
            <person name="Makela M.R."/>
            <person name="Barry K."/>
            <person name="Chovatia M."/>
            <person name="Clum A."/>
            <person name="Daum C."/>
            <person name="Haridas S."/>
            <person name="He G."/>
            <person name="LaButti K."/>
            <person name="Lipzen A."/>
            <person name="Mondo S."/>
            <person name="Riley R."/>
            <person name="Salamov A."/>
            <person name="Simmons B.A."/>
            <person name="Magnuson J.K."/>
            <person name="Henrissat B."/>
            <person name="Mortensen U.H."/>
            <person name="Larsen T.O."/>
            <person name="Devries R.P."/>
            <person name="Grigoriev I.V."/>
            <person name="Machida M."/>
            <person name="Baker S.E."/>
            <person name="Andersen M.R."/>
        </authorList>
    </citation>
    <scope>NUCLEOTIDE SEQUENCE [LARGE SCALE GENOMIC DNA]</scope>
    <source>
        <strain evidence="2">IBT 14317</strain>
    </source>
</reference>
<organism evidence="2">
    <name type="scientific">Petromyces alliaceus</name>
    <name type="common">Aspergillus alliaceus</name>
    <dbReference type="NCBI Taxonomy" id="209559"/>
    <lineage>
        <taxon>Eukaryota</taxon>
        <taxon>Fungi</taxon>
        <taxon>Dikarya</taxon>
        <taxon>Ascomycota</taxon>
        <taxon>Pezizomycotina</taxon>
        <taxon>Eurotiomycetes</taxon>
        <taxon>Eurotiomycetidae</taxon>
        <taxon>Eurotiales</taxon>
        <taxon>Aspergillaceae</taxon>
        <taxon>Aspergillus</taxon>
        <taxon>Aspergillus subgen. Circumdati</taxon>
    </lineage>
</organism>
<dbReference type="InterPro" id="IPR001087">
    <property type="entry name" value="GDSL"/>
</dbReference>
<name>A0A5N7C1K8_PETAA</name>
<evidence type="ECO:0000256" key="1">
    <source>
        <dbReference type="ARBA" id="ARBA00022801"/>
    </source>
</evidence>
<dbReference type="InterPro" id="IPR036514">
    <property type="entry name" value="SGNH_hydro_sf"/>
</dbReference>
<dbReference type="EMBL" id="ML735285">
    <property type="protein sequence ID" value="KAE8387974.1"/>
    <property type="molecule type" value="Genomic_DNA"/>
</dbReference>
<proteinExistence type="predicted"/>
<gene>
    <name evidence="2" type="ORF">BDV23DRAFT_174268</name>
</gene>
<evidence type="ECO:0008006" key="3">
    <source>
        <dbReference type="Google" id="ProtNLM"/>
    </source>
</evidence>
<dbReference type="PANTHER" id="PTHR45648:SF22">
    <property type="entry name" value="GDSL LIPASE_ACYLHYDROLASE FAMILY PROTEIN (AFU_ORTHOLOGUE AFUA_4G14700)"/>
    <property type="match status" value="1"/>
</dbReference>
<dbReference type="Gene3D" id="3.40.50.1110">
    <property type="entry name" value="SGNH hydrolase"/>
    <property type="match status" value="1"/>
</dbReference>
<dbReference type="GO" id="GO:0016788">
    <property type="term" value="F:hydrolase activity, acting on ester bonds"/>
    <property type="evidence" value="ECO:0007669"/>
    <property type="project" value="InterPro"/>
</dbReference>
<protein>
    <recommendedName>
        <fullName evidence="3">GDSL lipase/esterase</fullName>
    </recommendedName>
</protein>